<dbReference type="SUPFAM" id="SSF50341">
    <property type="entry name" value="CheW-like"/>
    <property type="match status" value="3"/>
</dbReference>
<dbReference type="Gene3D" id="2.40.50.180">
    <property type="entry name" value="CheA-289, Domain 4"/>
    <property type="match status" value="3"/>
</dbReference>
<dbReference type="RefSeq" id="WP_201079986.1">
    <property type="nucleotide sequence ID" value="NZ_CP067420.1"/>
</dbReference>
<dbReference type="CDD" id="cd00588">
    <property type="entry name" value="CheW_like"/>
    <property type="match status" value="1"/>
</dbReference>
<accession>A0ABX7BCA0</accession>
<dbReference type="SMART" id="SM00260">
    <property type="entry name" value="CheW"/>
    <property type="match status" value="3"/>
</dbReference>
<evidence type="ECO:0000256" key="4">
    <source>
        <dbReference type="SAM" id="MobiDB-lite"/>
    </source>
</evidence>
<evidence type="ECO:0000259" key="5">
    <source>
        <dbReference type="PROSITE" id="PS50851"/>
    </source>
</evidence>
<reference evidence="6" key="1">
    <citation type="submission" date="2021-02" db="EMBL/GenBank/DDBJ databases">
        <title>Skermanella TT6 skin isolate.</title>
        <authorList>
            <person name="Lee K."/>
            <person name="Ganzorig M."/>
        </authorList>
    </citation>
    <scope>NUCLEOTIDE SEQUENCE</scope>
    <source>
        <strain evidence="6">TT6</strain>
    </source>
</reference>
<proteinExistence type="predicted"/>
<protein>
    <recommendedName>
        <fullName evidence="2">Chemotaxis protein CheW</fullName>
    </recommendedName>
</protein>
<dbReference type="PROSITE" id="PS50851">
    <property type="entry name" value="CHEW"/>
    <property type="match status" value="3"/>
</dbReference>
<sequence>MSPPPSAQALAPAPSIPEPPDRRPHLVFRVGGLRAALPLRVVREIVRRPDVLDVPLSPPTVEGLINLRGTVTVLLNMQRLLGQPATPPDDGGRVVVLDSGTPVGLQVDQVAGIVDLSRGQVERTDPADEGDLFSGTVPGDGDESAVSVLALERVLRRVSATRPAAPLAGRSAPAGASAGARPAPEPASGTPAATRMLVSFEADGEEYAVPVSAVDEVVRTQARTVRMPHADGNLLGVVTVRGRLIPLFDLGTLLGLGRPRPRGGEADAARVIVLSFGGMRAGLLVDRAREILRVPPGQIDPVPPLFRQDAGEIEGICRLDQGRRLVSILDPDRLFRSAGARSGLAAHSDQPDADIPEEGMADRAAVTESFVIFRLGTVEYGLPSSCVEQVAAVPDQLTPVPKAPDFIEGVINHRGSVLPVIDQRRRFALSGTAPERSRRIVVTLMGTARAGILVDAVTGVLRIPADAIEPAPDLSAEQVALISRVANLGGRMILLLEPGHLLARHEADQLSGLDGATAAQAPV</sequence>
<feature type="domain" description="CheW-like" evidence="5">
    <location>
        <begin position="194"/>
        <end position="340"/>
    </location>
</feature>
<evidence type="ECO:0000256" key="1">
    <source>
        <dbReference type="ARBA" id="ARBA00004496"/>
    </source>
</evidence>
<feature type="region of interest" description="Disordered" evidence="4">
    <location>
        <begin position="1"/>
        <end position="23"/>
    </location>
</feature>
<dbReference type="EMBL" id="CP067420">
    <property type="protein sequence ID" value="QQP91748.1"/>
    <property type="molecule type" value="Genomic_DNA"/>
</dbReference>
<dbReference type="PANTHER" id="PTHR22617">
    <property type="entry name" value="CHEMOTAXIS SENSOR HISTIDINE KINASE-RELATED"/>
    <property type="match status" value="1"/>
</dbReference>
<dbReference type="Proteomes" id="UP000595197">
    <property type="component" value="Chromosome"/>
</dbReference>
<evidence type="ECO:0000313" key="7">
    <source>
        <dbReference type="Proteomes" id="UP000595197"/>
    </source>
</evidence>
<dbReference type="Pfam" id="PF01584">
    <property type="entry name" value="CheW"/>
    <property type="match status" value="3"/>
</dbReference>
<evidence type="ECO:0000256" key="2">
    <source>
        <dbReference type="ARBA" id="ARBA00021483"/>
    </source>
</evidence>
<name>A0ABX7BCA0_9PROT</name>
<keyword evidence="3" id="KW-0963">Cytoplasm</keyword>
<keyword evidence="7" id="KW-1185">Reference proteome</keyword>
<comment type="subcellular location">
    <subcellularLocation>
        <location evidence="1">Cytoplasm</location>
    </subcellularLocation>
</comment>
<dbReference type="Gene3D" id="2.30.30.40">
    <property type="entry name" value="SH3 Domains"/>
    <property type="match status" value="3"/>
</dbReference>
<gene>
    <name evidence="6" type="ORF">IGS68_11320</name>
</gene>
<dbReference type="InterPro" id="IPR039315">
    <property type="entry name" value="CheW"/>
</dbReference>
<dbReference type="InterPro" id="IPR002545">
    <property type="entry name" value="CheW-lke_dom"/>
</dbReference>
<evidence type="ECO:0000256" key="3">
    <source>
        <dbReference type="ARBA" id="ARBA00022490"/>
    </source>
</evidence>
<feature type="region of interest" description="Disordered" evidence="4">
    <location>
        <begin position="162"/>
        <end position="191"/>
    </location>
</feature>
<feature type="domain" description="CheW-like" evidence="5">
    <location>
        <begin position="367"/>
        <end position="507"/>
    </location>
</feature>
<feature type="domain" description="CheW-like" evidence="5">
    <location>
        <begin position="22"/>
        <end position="160"/>
    </location>
</feature>
<feature type="compositionally biased region" description="Low complexity" evidence="4">
    <location>
        <begin position="162"/>
        <end position="188"/>
    </location>
</feature>
<dbReference type="InterPro" id="IPR036061">
    <property type="entry name" value="CheW-like_dom_sf"/>
</dbReference>
<dbReference type="PANTHER" id="PTHR22617:SF45">
    <property type="entry name" value="CHEMOTAXIS PROTEIN CHEW"/>
    <property type="match status" value="1"/>
</dbReference>
<evidence type="ECO:0000313" key="6">
    <source>
        <dbReference type="EMBL" id="QQP91748.1"/>
    </source>
</evidence>
<organism evidence="6 7">
    <name type="scientific">Skermanella cutis</name>
    <dbReference type="NCBI Taxonomy" id="2775420"/>
    <lineage>
        <taxon>Bacteria</taxon>
        <taxon>Pseudomonadati</taxon>
        <taxon>Pseudomonadota</taxon>
        <taxon>Alphaproteobacteria</taxon>
        <taxon>Rhodospirillales</taxon>
        <taxon>Azospirillaceae</taxon>
        <taxon>Skermanella</taxon>
    </lineage>
</organism>